<keyword evidence="3" id="KW-0325">Glycoprotein</keyword>
<gene>
    <name evidence="4" type="ORF">MGAL_10B004989</name>
</gene>
<sequence>MVCHALLFTDVTYRERIYCQVRINNVCYKINVFSAVEFSGRLGNLMFEYASLYGIAKHHNITPIVDEGCKLRTFFKISAVSVKPLLNLKRYVEKKGNVYEENAFKLDTKYNWTLKGYFQSWKYFIDNSREIRKEFQFKENVQIEATKQFQEIIKSKNIINVNKHTFIAVHVRRGDFVNNQHFVNFGYSSANESYINNAMTKFRSQFSNAFFIFSSDDIAWCKNNFNESNIAFINKKNSPEVDMAIMSHCNHTIVTTGSYGWWTAWLIGGTTIYFKDFPRKGSKLDKIFHSTTYNLPSWIAINFKGIPVAVKAIVIHYNLFVIKGTNRLCMTLKGASWSKYILILILTFGLCQFILKNYNEESVIYCESTNSTVNVNSDEPKKKSAIPRTYKKYVKVEFIGRLGNLLFQYASLYGIAKHHNMIPIVDEGCHLKKHFKISAISVNPLVNLKRYVENKGNVFEENAFKLDTKYNWTIKGYFQSWKYFVENSIEIRKEFQFKENVQTEATKQFQEIIKSKNITNVNTHTFIAVHVRRGDFTQQKFVNYGYTSANETYINNAMTKFRSQFSNAFFIFSSDDISWCKNHFNESNIAFINKKNSPEVDMAILTHCNHTIVTTGSYGWWTAWLIGGRTIYFKNFPRKGSKLDKVFNLTTYNPPSWIAM</sequence>
<protein>
    <recommendedName>
        <fullName evidence="3">L-Fucosyltransferase</fullName>
        <ecNumber evidence="3">2.4.1.-</ecNumber>
    </recommendedName>
</protein>
<evidence type="ECO:0000313" key="5">
    <source>
        <dbReference type="Proteomes" id="UP000596742"/>
    </source>
</evidence>
<reference evidence="4" key="1">
    <citation type="submission" date="2018-11" db="EMBL/GenBank/DDBJ databases">
        <authorList>
            <person name="Alioto T."/>
            <person name="Alioto T."/>
        </authorList>
    </citation>
    <scope>NUCLEOTIDE SEQUENCE</scope>
</reference>
<accession>A0A8B6E173</accession>
<dbReference type="InterPro" id="IPR002516">
    <property type="entry name" value="Glyco_trans_11"/>
</dbReference>
<keyword evidence="3" id="KW-0333">Golgi apparatus</keyword>
<dbReference type="GO" id="GO:0008107">
    <property type="term" value="F:galactoside 2-alpha-L-fucosyltransferase activity"/>
    <property type="evidence" value="ECO:0007669"/>
    <property type="project" value="InterPro"/>
</dbReference>
<comment type="subcellular location">
    <subcellularLocation>
        <location evidence="3">Golgi apparatus</location>
        <location evidence="3">Golgi stack membrane</location>
        <topology evidence="3">Single-pass type II membrane protein</topology>
    </subcellularLocation>
</comment>
<dbReference type="Proteomes" id="UP000596742">
    <property type="component" value="Unassembled WGS sequence"/>
</dbReference>
<dbReference type="PANTHER" id="PTHR11927:SF9">
    <property type="entry name" value="L-FUCOSYLTRANSFERASE"/>
    <property type="match status" value="1"/>
</dbReference>
<keyword evidence="3" id="KW-0812">Transmembrane</keyword>
<dbReference type="EC" id="2.4.1.-" evidence="3"/>
<proteinExistence type="inferred from homology"/>
<keyword evidence="5" id="KW-1185">Reference proteome</keyword>
<keyword evidence="1 3" id="KW-0328">Glycosyltransferase</keyword>
<dbReference type="PANTHER" id="PTHR11927">
    <property type="entry name" value="GALACTOSIDE 2-L-FUCOSYLTRANSFERASE"/>
    <property type="match status" value="1"/>
</dbReference>
<keyword evidence="2 3" id="KW-0808">Transferase</keyword>
<evidence type="ECO:0000256" key="3">
    <source>
        <dbReference type="RuleBase" id="RU363129"/>
    </source>
</evidence>
<comment type="pathway">
    <text evidence="3">Protein modification; protein glycosylation.</text>
</comment>
<dbReference type="AlphaFoldDB" id="A0A8B6E173"/>
<dbReference type="GO" id="GO:0032580">
    <property type="term" value="C:Golgi cisterna membrane"/>
    <property type="evidence" value="ECO:0007669"/>
    <property type="project" value="UniProtKB-SubCell"/>
</dbReference>
<dbReference type="CDD" id="cd11301">
    <property type="entry name" value="Fut1_Fut2_like"/>
    <property type="match status" value="2"/>
</dbReference>
<comment type="caution">
    <text evidence="4">The sequence shown here is derived from an EMBL/GenBank/DDBJ whole genome shotgun (WGS) entry which is preliminary data.</text>
</comment>
<evidence type="ECO:0000256" key="1">
    <source>
        <dbReference type="ARBA" id="ARBA00022676"/>
    </source>
</evidence>
<dbReference type="Pfam" id="PF01531">
    <property type="entry name" value="Glyco_transf_11"/>
    <property type="match status" value="2"/>
</dbReference>
<evidence type="ECO:0000313" key="4">
    <source>
        <dbReference type="EMBL" id="VDI27409.1"/>
    </source>
</evidence>
<comment type="similarity">
    <text evidence="3">Belongs to the glycosyltransferase 11 family.</text>
</comment>
<organism evidence="4 5">
    <name type="scientific">Mytilus galloprovincialis</name>
    <name type="common">Mediterranean mussel</name>
    <dbReference type="NCBI Taxonomy" id="29158"/>
    <lineage>
        <taxon>Eukaryota</taxon>
        <taxon>Metazoa</taxon>
        <taxon>Spiralia</taxon>
        <taxon>Lophotrochozoa</taxon>
        <taxon>Mollusca</taxon>
        <taxon>Bivalvia</taxon>
        <taxon>Autobranchia</taxon>
        <taxon>Pteriomorphia</taxon>
        <taxon>Mytilida</taxon>
        <taxon>Mytiloidea</taxon>
        <taxon>Mytilidae</taxon>
        <taxon>Mytilinae</taxon>
        <taxon>Mytilus</taxon>
    </lineage>
</organism>
<dbReference type="OrthoDB" id="3226at2759"/>
<dbReference type="GO" id="GO:0005975">
    <property type="term" value="P:carbohydrate metabolic process"/>
    <property type="evidence" value="ECO:0007669"/>
    <property type="project" value="InterPro"/>
</dbReference>
<name>A0A8B6E173_MYTGA</name>
<evidence type="ECO:0000256" key="2">
    <source>
        <dbReference type="ARBA" id="ARBA00022679"/>
    </source>
</evidence>
<dbReference type="UniPathway" id="UPA00378"/>
<keyword evidence="3" id="KW-0735">Signal-anchor</keyword>
<dbReference type="EMBL" id="UYJE01004354">
    <property type="protein sequence ID" value="VDI27409.1"/>
    <property type="molecule type" value="Genomic_DNA"/>
</dbReference>